<evidence type="ECO:0000313" key="2">
    <source>
        <dbReference type="Proteomes" id="UP000001574"/>
    </source>
</evidence>
<dbReference type="Proteomes" id="UP000001574">
    <property type="component" value="Chromosome"/>
</dbReference>
<dbReference type="KEGG" id="mav:MAV_0763"/>
<evidence type="ECO:0000313" key="1">
    <source>
        <dbReference type="EMBL" id="ABK68983.1"/>
    </source>
</evidence>
<proteinExistence type="predicted"/>
<protein>
    <submittedName>
        <fullName evidence="1">Uncharacterized protein</fullName>
    </submittedName>
</protein>
<organism evidence="1 2">
    <name type="scientific">Mycobacterium avium (strain 104)</name>
    <dbReference type="NCBI Taxonomy" id="243243"/>
    <lineage>
        <taxon>Bacteria</taxon>
        <taxon>Bacillati</taxon>
        <taxon>Actinomycetota</taxon>
        <taxon>Actinomycetes</taxon>
        <taxon>Mycobacteriales</taxon>
        <taxon>Mycobacteriaceae</taxon>
        <taxon>Mycobacterium</taxon>
        <taxon>Mycobacterium avium complex (MAC)</taxon>
    </lineage>
</organism>
<accession>A0A0H3A2Z1</accession>
<sequence>MRPPQSCRRSLKPRPAGYCNALIAVTSRCLTLSGSGM</sequence>
<dbReference type="EMBL" id="CP000479">
    <property type="protein sequence ID" value="ABK68983.1"/>
    <property type="molecule type" value="Genomic_DNA"/>
</dbReference>
<dbReference type="HOGENOM" id="CLU_3346077_0_0_11"/>
<name>A0A0H3A2Z1_MYCA1</name>
<gene>
    <name evidence="1" type="ordered locus">MAV_0763</name>
</gene>
<dbReference type="AlphaFoldDB" id="A0A0H3A2Z1"/>
<reference evidence="1 2" key="1">
    <citation type="submission" date="2006-10" db="EMBL/GenBank/DDBJ databases">
        <authorList>
            <person name="Fleischmann R.D."/>
            <person name="Dodson R.J."/>
            <person name="Haft D.H."/>
            <person name="Merkel J.S."/>
            <person name="Nelson W.C."/>
            <person name="Fraser C.M."/>
        </authorList>
    </citation>
    <scope>NUCLEOTIDE SEQUENCE [LARGE SCALE GENOMIC DNA]</scope>
    <source>
        <strain evidence="1 2">104</strain>
    </source>
</reference>